<evidence type="ECO:0000313" key="3">
    <source>
        <dbReference type="Proteomes" id="UP001297581"/>
    </source>
</evidence>
<dbReference type="InterPro" id="IPR052564">
    <property type="entry name" value="N-acetyltrans/Recomb-assoc"/>
</dbReference>
<dbReference type="EC" id="2.3.1.-" evidence="2"/>
<gene>
    <name evidence="2" type="ORF">MJ923_14080</name>
</gene>
<dbReference type="Pfam" id="PF13673">
    <property type="entry name" value="Acetyltransf_10"/>
    <property type="match status" value="1"/>
</dbReference>
<proteinExistence type="predicted"/>
<dbReference type="GO" id="GO:0016747">
    <property type="term" value="F:acyltransferase activity, transferring groups other than amino-acyl groups"/>
    <property type="evidence" value="ECO:0007669"/>
    <property type="project" value="InterPro"/>
</dbReference>
<keyword evidence="2" id="KW-0808">Transferase</keyword>
<feature type="domain" description="N-acetyltransferase" evidence="1">
    <location>
        <begin position="32"/>
        <end position="174"/>
    </location>
</feature>
<dbReference type="Proteomes" id="UP001297581">
    <property type="component" value="Unassembled WGS sequence"/>
</dbReference>
<sequence>MTDFAAASATVTSLPISGVGRRTVALETALLKQLSALYHSAVAALAGVHYRDAQCRAWSACARDWRYWRARLASSYVCWASVDGKPVGFIACELRFKERGYISHLYVAPQYQGQGIATELVRQLINAAPALGIARLSTDASRVSKAVFERCGFTLHGRSYQQKSAEVFEGFQLSFKPAFYVDATKASDVPDIARLFHHAVQGAGEFYSEAERKAWSPAIRSDAVWSARLAPTQVWVARSDDGLVGFINLLPKQPGEAEIDCLFTAPGLARTGVGSALYRALEQKARASRVKLLTVEASYFARPFFLKQGFNEIRRNEHPRHGEILVNFSMDKPL</sequence>
<dbReference type="PROSITE" id="PS51186">
    <property type="entry name" value="GNAT"/>
    <property type="match status" value="2"/>
</dbReference>
<dbReference type="PANTHER" id="PTHR43451:SF1">
    <property type="entry name" value="ACETYLTRANSFERASE"/>
    <property type="match status" value="1"/>
</dbReference>
<dbReference type="EMBL" id="JAKUDL010000005">
    <property type="protein sequence ID" value="MCH4295432.1"/>
    <property type="molecule type" value="Genomic_DNA"/>
</dbReference>
<keyword evidence="3" id="KW-1185">Reference proteome</keyword>
<name>A0AAJ1F1B2_9GAMM</name>
<dbReference type="Pfam" id="PF00583">
    <property type="entry name" value="Acetyltransf_1"/>
    <property type="match status" value="1"/>
</dbReference>
<protein>
    <submittedName>
        <fullName evidence="2">GNAT family N-acetyltransferase</fullName>
        <ecNumber evidence="2">2.3.1.-</ecNumber>
    </submittedName>
</protein>
<keyword evidence="2" id="KW-0012">Acyltransferase</keyword>
<dbReference type="SUPFAM" id="SSF55729">
    <property type="entry name" value="Acyl-CoA N-acyltransferases (Nat)"/>
    <property type="match status" value="2"/>
</dbReference>
<dbReference type="RefSeq" id="WP_240591646.1">
    <property type="nucleotide sequence ID" value="NZ_JAKUDL010000005.1"/>
</dbReference>
<dbReference type="AlphaFoldDB" id="A0AAJ1F1B2"/>
<evidence type="ECO:0000313" key="2">
    <source>
        <dbReference type="EMBL" id="MCH4295432.1"/>
    </source>
</evidence>
<accession>A0AAJ1F1B2</accession>
<dbReference type="InterPro" id="IPR016181">
    <property type="entry name" value="Acyl_CoA_acyltransferase"/>
</dbReference>
<comment type="caution">
    <text evidence="2">The sequence shown here is derived from an EMBL/GenBank/DDBJ whole genome shotgun (WGS) entry which is preliminary data.</text>
</comment>
<dbReference type="Gene3D" id="3.40.630.30">
    <property type="match status" value="2"/>
</dbReference>
<evidence type="ECO:0000259" key="1">
    <source>
        <dbReference type="PROSITE" id="PS51186"/>
    </source>
</evidence>
<dbReference type="CDD" id="cd04301">
    <property type="entry name" value="NAT_SF"/>
    <property type="match status" value="2"/>
</dbReference>
<dbReference type="PANTHER" id="PTHR43451">
    <property type="entry name" value="ACETYLTRANSFERASE (GNAT) FAMILY PROTEIN"/>
    <property type="match status" value="1"/>
</dbReference>
<reference evidence="2 3" key="1">
    <citation type="submission" date="2022-02" db="EMBL/GenBank/DDBJ databases">
        <title>The genome sequence of Shewanella sp. 3B26.</title>
        <authorList>
            <person name="Du J."/>
        </authorList>
    </citation>
    <scope>NUCLEOTIDE SEQUENCE [LARGE SCALE GENOMIC DNA]</scope>
    <source>
        <strain evidence="2 3">3B26</strain>
    </source>
</reference>
<feature type="domain" description="N-acetyltransferase" evidence="1">
    <location>
        <begin position="178"/>
        <end position="334"/>
    </location>
</feature>
<organism evidence="2 3">
    <name type="scientific">Shewanella zhuhaiensis</name>
    <dbReference type="NCBI Taxonomy" id="2919576"/>
    <lineage>
        <taxon>Bacteria</taxon>
        <taxon>Pseudomonadati</taxon>
        <taxon>Pseudomonadota</taxon>
        <taxon>Gammaproteobacteria</taxon>
        <taxon>Alteromonadales</taxon>
        <taxon>Shewanellaceae</taxon>
        <taxon>Shewanella</taxon>
    </lineage>
</organism>
<dbReference type="InterPro" id="IPR000182">
    <property type="entry name" value="GNAT_dom"/>
</dbReference>